<dbReference type="Pfam" id="PF02421">
    <property type="entry name" value="FeoB_N"/>
    <property type="match status" value="1"/>
</dbReference>
<keyword evidence="8 16" id="KW-1133">Transmembrane helix</keyword>
<proteinExistence type="inferred from homology"/>
<dbReference type="InterPro" id="IPR027417">
    <property type="entry name" value="P-loop_NTPase"/>
</dbReference>
<dbReference type="HOGENOM" id="CLU_013350_2_0_6"/>
<comment type="caution">
    <text evidence="18">The sequence shown here is derived from an EMBL/GenBank/DDBJ whole genome shotgun (WGS) entry which is preliminary data.</text>
</comment>
<dbReference type="Pfam" id="PF17910">
    <property type="entry name" value="FeoB_Cyto"/>
    <property type="match status" value="1"/>
</dbReference>
<keyword evidence="11 14" id="KW-0342">GTP-binding</keyword>
<dbReference type="GO" id="GO:0046872">
    <property type="term" value="F:metal ion binding"/>
    <property type="evidence" value="ECO:0007669"/>
    <property type="project" value="UniProtKB-KW"/>
</dbReference>
<feature type="transmembrane region" description="Helical" evidence="16">
    <location>
        <begin position="509"/>
        <end position="526"/>
    </location>
</feature>
<evidence type="ECO:0000256" key="13">
    <source>
        <dbReference type="NCBIfam" id="TIGR00437"/>
    </source>
</evidence>
<comment type="function">
    <text evidence="16">Probable transporter of a GTP-driven Fe(2+) uptake system.</text>
</comment>
<feature type="transmembrane region" description="Helical" evidence="16">
    <location>
        <begin position="614"/>
        <end position="634"/>
    </location>
</feature>
<feature type="binding site" evidence="15">
    <location>
        <position position="24"/>
    </location>
    <ligand>
        <name>Mg(2+)</name>
        <dbReference type="ChEBI" id="CHEBI:18420"/>
        <label>2</label>
    </ligand>
</feature>
<keyword evidence="10" id="KW-0406">Ion transport</keyword>
<feature type="transmembrane region" description="Helical" evidence="16">
    <location>
        <begin position="570"/>
        <end position="594"/>
    </location>
</feature>
<reference evidence="18 19" key="1">
    <citation type="submission" date="2011-01" db="EMBL/GenBank/DDBJ databases">
        <authorList>
            <person name="Weinstock G."/>
            <person name="Sodergren E."/>
            <person name="Clifton S."/>
            <person name="Fulton L."/>
            <person name="Fulton B."/>
            <person name="Courtney L."/>
            <person name="Fronick C."/>
            <person name="Harrison M."/>
            <person name="Strong C."/>
            <person name="Farmer C."/>
            <person name="Delahaunty K."/>
            <person name="Markovic C."/>
            <person name="Hall O."/>
            <person name="Minx P."/>
            <person name="Tomlinson C."/>
            <person name="Mitreva M."/>
            <person name="Hou S."/>
            <person name="Chen J."/>
            <person name="Wollam A."/>
            <person name="Pepin K.H."/>
            <person name="Johnson M."/>
            <person name="Bhonagiri V."/>
            <person name="Zhang X."/>
            <person name="Suruliraj S."/>
            <person name="Warren W."/>
            <person name="Chinwalla A."/>
            <person name="Mardis E.R."/>
            <person name="Wilson R.K."/>
        </authorList>
    </citation>
    <scope>NUCLEOTIDE SEQUENCE [LARGE SCALE GENOMIC DNA]</scope>
    <source>
        <strain evidence="19">DSM 22608 / JCM 16073 / KCTC 15190 / YIT 12066</strain>
    </source>
</reference>
<dbReference type="SUPFAM" id="SSF52540">
    <property type="entry name" value="P-loop containing nucleoside triphosphate hydrolases"/>
    <property type="match status" value="1"/>
</dbReference>
<name>E8LHH3_SUCHY</name>
<evidence type="ECO:0000313" key="18">
    <source>
        <dbReference type="EMBL" id="EFY07992.1"/>
    </source>
</evidence>
<feature type="binding site" evidence="14">
    <location>
        <begin position="54"/>
        <end position="57"/>
    </location>
    <ligand>
        <name>GTP</name>
        <dbReference type="ChEBI" id="CHEBI:37565"/>
        <label>1</label>
    </ligand>
</feature>
<evidence type="ECO:0000256" key="2">
    <source>
        <dbReference type="ARBA" id="ARBA00022448"/>
    </source>
</evidence>
<dbReference type="Proteomes" id="UP000018458">
    <property type="component" value="Unassembled WGS sequence"/>
</dbReference>
<keyword evidence="19" id="KW-1185">Reference proteome</keyword>
<feature type="binding site" evidence="14">
    <location>
        <begin position="114"/>
        <end position="117"/>
    </location>
    <ligand>
        <name>GTP</name>
        <dbReference type="ChEBI" id="CHEBI:37565"/>
        <label>1</label>
    </ligand>
</feature>
<feature type="binding site" evidence="15">
    <location>
        <position position="25"/>
    </location>
    <ligand>
        <name>Mg(2+)</name>
        <dbReference type="ChEBI" id="CHEBI:18420"/>
        <label>2</label>
    </ligand>
</feature>
<feature type="binding site" evidence="14">
    <location>
        <begin position="10"/>
        <end position="17"/>
    </location>
    <ligand>
        <name>GTP</name>
        <dbReference type="ChEBI" id="CHEBI:37565"/>
        <label>1</label>
    </ligand>
</feature>
<dbReference type="Gene3D" id="3.40.50.300">
    <property type="entry name" value="P-loop containing nucleotide triphosphate hydrolases"/>
    <property type="match status" value="1"/>
</dbReference>
<dbReference type="EMBL" id="AEVO01000007">
    <property type="protein sequence ID" value="EFY07992.1"/>
    <property type="molecule type" value="Genomic_DNA"/>
</dbReference>
<evidence type="ECO:0000256" key="11">
    <source>
        <dbReference type="ARBA" id="ARBA00023134"/>
    </source>
</evidence>
<dbReference type="STRING" id="762983.HMPREF9444_00146"/>
<dbReference type="OrthoDB" id="9809127at2"/>
<keyword evidence="9 16" id="KW-0408">Iron</keyword>
<evidence type="ECO:0000256" key="10">
    <source>
        <dbReference type="ARBA" id="ARBA00023065"/>
    </source>
</evidence>
<feature type="binding site" evidence="15">
    <location>
        <position position="21"/>
    </location>
    <ligand>
        <name>Mg(2+)</name>
        <dbReference type="ChEBI" id="CHEBI:18420"/>
        <label>2</label>
    </ligand>
</feature>
<feature type="transmembrane region" description="Helical" evidence="16">
    <location>
        <begin position="341"/>
        <end position="365"/>
    </location>
</feature>
<comment type="similarity">
    <text evidence="16">Belongs to the TRAFAC class TrmE-Era-EngA-EngB-Septin-like GTPase superfamily. FeoB GTPase (TC 9.A.8) family.</text>
</comment>
<dbReference type="CDD" id="cd01879">
    <property type="entry name" value="FeoB"/>
    <property type="match status" value="1"/>
</dbReference>
<feature type="binding site" evidence="14">
    <location>
        <begin position="35"/>
        <end position="39"/>
    </location>
    <ligand>
        <name>GTP</name>
        <dbReference type="ChEBI" id="CHEBI:37565"/>
        <label>2</label>
    </ligand>
</feature>
<dbReference type="NCBIfam" id="TIGR00231">
    <property type="entry name" value="small_GTP"/>
    <property type="match status" value="1"/>
</dbReference>
<keyword evidence="3" id="KW-1003">Cell membrane</keyword>
<evidence type="ECO:0000313" key="19">
    <source>
        <dbReference type="Proteomes" id="UP000018458"/>
    </source>
</evidence>
<dbReference type="RefSeq" id="WP_009142373.1">
    <property type="nucleotide sequence ID" value="NZ_GL830945.1"/>
</dbReference>
<evidence type="ECO:0000256" key="4">
    <source>
        <dbReference type="ARBA" id="ARBA00022496"/>
    </source>
</evidence>
<accession>E8LHH3</accession>
<feature type="binding site" evidence="15">
    <location>
        <position position="22"/>
    </location>
    <ligand>
        <name>Mg(2+)</name>
        <dbReference type="ChEBI" id="CHEBI:18420"/>
        <label>1</label>
    </ligand>
</feature>
<evidence type="ECO:0000256" key="3">
    <source>
        <dbReference type="ARBA" id="ARBA00022475"/>
    </source>
</evidence>
<dbReference type="InterPro" id="IPR011640">
    <property type="entry name" value="Fe2_transport_prot_B_C"/>
</dbReference>
<evidence type="ECO:0000259" key="17">
    <source>
        <dbReference type="PROSITE" id="PS51711"/>
    </source>
</evidence>
<sequence length="713" mass="77330">MACQKIALIGNQNSGKTTLFNALTGANQYVGNWPGVTVDKVVGTLKSTDTKVVDLPGLYSLSPYSPEEIVSREYLLSGDYDLIVNVVDAAHLERSLSLTAELLSFNKNIIVALNMMDVAKNNHIEINVNVLEQKLGIKVIPMSASTGDGVQDLVNALNNVPQRQKATIYPQEIKEAVVKIGSYLKDKNDFEKEFISLCLLQNDKVYVHEYMTDELLQVELVKIRAVLEKQYGQDMESKLAGLRYAFVDEAVKASVVKAAANRSKNFSRAVDNIVTNRYLALPIFAVIVYVVYYLAVSTIGTWGTDYANDVIFGEWATNGAAYVLDSISAPEWLSGLIIDGVIGGVGAVLGFVPQMIVLFILLSFLEQCGYMTRVAFVLDRIFRHFGLSGRCFIPMVIASGCAVPAMMASKSIDNINERRITLIATSFIPCSAKLPILAMIAAAFFPDSTIVAPGVYFLAIISVIVTGVILKKESAFKEEVSPFVMELPDYHMPTLGNIARSVYLRCRAFIVKAGTIIFSTVVLVWFLSSFNFTDEGFGMVEVGDSMLAAIGSAIAFIFVPLGFSSWQCAVAIFTGLLAKENVVGTLAVLLGVGADVAEDDATLGVALHGEFSTSAAALSFLAFNLFSTPCIAALGAMKRQLASSKMFSFAIVYLTVWAYVYAFIIYHLGGLIVGQVAFGAGTVVALVLLAAILYLLFRPEKEKPMMGIKVKAV</sequence>
<dbReference type="Gene3D" id="1.10.287.1770">
    <property type="match status" value="1"/>
</dbReference>
<dbReference type="InterPro" id="IPR005225">
    <property type="entry name" value="Small_GTP-bd"/>
</dbReference>
<evidence type="ECO:0000256" key="8">
    <source>
        <dbReference type="ARBA" id="ARBA00022989"/>
    </source>
</evidence>
<dbReference type="InterPro" id="IPR030389">
    <property type="entry name" value="G_FEOB_dom"/>
</dbReference>
<evidence type="ECO:0000256" key="15">
    <source>
        <dbReference type="PIRSR" id="PIRSR603373-2"/>
    </source>
</evidence>
<feature type="transmembrane region" description="Helical" evidence="16">
    <location>
        <begin position="646"/>
        <end position="666"/>
    </location>
</feature>
<dbReference type="GO" id="GO:0005525">
    <property type="term" value="F:GTP binding"/>
    <property type="evidence" value="ECO:0007669"/>
    <property type="project" value="UniProtKB-KW"/>
</dbReference>
<feature type="transmembrane region" description="Helical" evidence="16">
    <location>
        <begin position="672"/>
        <end position="697"/>
    </location>
</feature>
<comment type="subcellular location">
    <subcellularLocation>
        <location evidence="1 16">Cell inner membrane</location>
        <topology evidence="1 16">Multi-pass membrane protein</topology>
    </subcellularLocation>
</comment>
<dbReference type="GO" id="GO:0005886">
    <property type="term" value="C:plasma membrane"/>
    <property type="evidence" value="ECO:0007669"/>
    <property type="project" value="UniProtKB-SubCell"/>
</dbReference>
<dbReference type="GO" id="GO:0015093">
    <property type="term" value="F:ferrous iron transmembrane transporter activity"/>
    <property type="evidence" value="ECO:0007669"/>
    <property type="project" value="UniProtKB-UniRule"/>
</dbReference>
<keyword evidence="15" id="KW-0479">Metal-binding</keyword>
<protein>
    <recommendedName>
        <fullName evidence="13 16">Ferrous iron transport protein B</fullName>
    </recommendedName>
</protein>
<keyword evidence="4 16" id="KW-0410">Iron transport</keyword>
<feature type="transmembrane region" description="Helical" evidence="16">
    <location>
        <begin position="450"/>
        <end position="470"/>
    </location>
</feature>
<keyword evidence="12 16" id="KW-0472">Membrane</keyword>
<evidence type="ECO:0000256" key="16">
    <source>
        <dbReference type="RuleBase" id="RU362098"/>
    </source>
</evidence>
<dbReference type="InterPro" id="IPR006073">
    <property type="entry name" value="GTP-bd"/>
</dbReference>
<dbReference type="Pfam" id="PF07664">
    <property type="entry name" value="FeoB_C"/>
    <property type="match status" value="1"/>
</dbReference>
<feature type="transmembrane region" description="Helical" evidence="16">
    <location>
        <begin position="546"/>
        <end position="563"/>
    </location>
</feature>
<dbReference type="NCBIfam" id="TIGR00437">
    <property type="entry name" value="feoB"/>
    <property type="match status" value="1"/>
</dbReference>
<keyword evidence="15" id="KW-0460">Magnesium</keyword>
<dbReference type="FunFam" id="3.40.50.300:FF:000426">
    <property type="entry name" value="Ferrous iron transport protein B"/>
    <property type="match status" value="1"/>
</dbReference>
<dbReference type="InterPro" id="IPR041069">
    <property type="entry name" value="FeoB_Cyto"/>
</dbReference>
<dbReference type="eggNOG" id="COG0370">
    <property type="taxonomic scope" value="Bacteria"/>
</dbReference>
<dbReference type="Pfam" id="PF07670">
    <property type="entry name" value="Gate"/>
    <property type="match status" value="2"/>
</dbReference>
<dbReference type="PANTHER" id="PTHR43185:SF1">
    <property type="entry name" value="FE(2+) TRANSPORTER FEOB"/>
    <property type="match status" value="1"/>
</dbReference>
<evidence type="ECO:0000256" key="12">
    <source>
        <dbReference type="ARBA" id="ARBA00023136"/>
    </source>
</evidence>
<keyword evidence="5" id="KW-0997">Cell inner membrane</keyword>
<dbReference type="InterPro" id="IPR011642">
    <property type="entry name" value="Gate_dom"/>
</dbReference>
<dbReference type="InterPro" id="IPR050860">
    <property type="entry name" value="FeoB_GTPase"/>
</dbReference>
<evidence type="ECO:0000256" key="1">
    <source>
        <dbReference type="ARBA" id="ARBA00004429"/>
    </source>
</evidence>
<keyword evidence="7 14" id="KW-0547">Nucleotide-binding</keyword>
<evidence type="ECO:0000256" key="5">
    <source>
        <dbReference type="ARBA" id="ARBA00022519"/>
    </source>
</evidence>
<keyword evidence="2 16" id="KW-0813">Transport</keyword>
<dbReference type="PANTHER" id="PTHR43185">
    <property type="entry name" value="FERROUS IRON TRANSPORT PROTEIN B"/>
    <property type="match status" value="1"/>
</dbReference>
<organism evidence="18 19">
    <name type="scientific">Succinatimonas hippei (strain DSM 22608 / JCM 16073 / KCTC 15190 / YIT 12066)</name>
    <dbReference type="NCBI Taxonomy" id="762983"/>
    <lineage>
        <taxon>Bacteria</taxon>
        <taxon>Pseudomonadati</taxon>
        <taxon>Pseudomonadota</taxon>
        <taxon>Gammaproteobacteria</taxon>
        <taxon>Aeromonadales</taxon>
        <taxon>Succinivibrionaceae</taxon>
        <taxon>Succinatimonas</taxon>
    </lineage>
</organism>
<evidence type="ECO:0000256" key="9">
    <source>
        <dbReference type="ARBA" id="ARBA00023004"/>
    </source>
</evidence>
<evidence type="ECO:0000256" key="7">
    <source>
        <dbReference type="ARBA" id="ARBA00022741"/>
    </source>
</evidence>
<dbReference type="PRINTS" id="PR00326">
    <property type="entry name" value="GTP1OBG"/>
</dbReference>
<evidence type="ECO:0000256" key="14">
    <source>
        <dbReference type="PIRSR" id="PIRSR603373-1"/>
    </source>
</evidence>
<dbReference type="PROSITE" id="PS51711">
    <property type="entry name" value="G_FEOB"/>
    <property type="match status" value="1"/>
</dbReference>
<keyword evidence="6 16" id="KW-0812">Transmembrane</keyword>
<gene>
    <name evidence="18" type="primary">feoB</name>
    <name evidence="18" type="ORF">HMPREF9444_00146</name>
</gene>
<dbReference type="AlphaFoldDB" id="E8LHH3"/>
<evidence type="ECO:0000256" key="6">
    <source>
        <dbReference type="ARBA" id="ARBA00022692"/>
    </source>
</evidence>
<feature type="transmembrane region" description="Helical" evidence="16">
    <location>
        <begin position="278"/>
        <end position="296"/>
    </location>
</feature>
<dbReference type="InterPro" id="IPR003373">
    <property type="entry name" value="Fe2_transport_prot-B"/>
</dbReference>
<feature type="transmembrane region" description="Helical" evidence="16">
    <location>
        <begin position="385"/>
        <end position="408"/>
    </location>
</feature>
<feature type="domain" description="FeoB-type G" evidence="17">
    <location>
        <begin position="3"/>
        <end position="163"/>
    </location>
</feature>